<dbReference type="PROSITE" id="PS00330">
    <property type="entry name" value="HEMOLYSIN_CALCIUM"/>
    <property type="match status" value="1"/>
</dbReference>
<organism evidence="2 3">
    <name type="scientific">Rhizobium alvei</name>
    <dbReference type="NCBI Taxonomy" id="1132659"/>
    <lineage>
        <taxon>Bacteria</taxon>
        <taxon>Pseudomonadati</taxon>
        <taxon>Pseudomonadota</taxon>
        <taxon>Alphaproteobacteria</taxon>
        <taxon>Hyphomicrobiales</taxon>
        <taxon>Rhizobiaceae</taxon>
        <taxon>Rhizobium/Agrobacterium group</taxon>
        <taxon>Rhizobium</taxon>
    </lineage>
</organism>
<reference evidence="2" key="1">
    <citation type="journal article" date="2015" name="Int. J. Syst. Evol. Microbiol.">
        <title>Rhizobium alvei sp. nov., isolated from a freshwater river.</title>
        <authorList>
            <person name="Sheu S.Y."/>
            <person name="Huang H.W."/>
            <person name="Young C.C."/>
            <person name="Chen W.M."/>
        </authorList>
    </citation>
    <scope>NUCLEOTIDE SEQUENCE</scope>
    <source>
        <strain evidence="2">TNR-22</strain>
    </source>
</reference>
<gene>
    <name evidence="2" type="ORF">Q4481_02845</name>
</gene>
<evidence type="ECO:0000313" key="3">
    <source>
        <dbReference type="Proteomes" id="UP001174932"/>
    </source>
</evidence>
<dbReference type="InterPro" id="IPR018511">
    <property type="entry name" value="Hemolysin-typ_Ca-bd_CS"/>
</dbReference>
<protein>
    <submittedName>
        <fullName evidence="2">Ig-like domain-containing protein</fullName>
    </submittedName>
</protein>
<dbReference type="InterPro" id="IPR001343">
    <property type="entry name" value="Hemolysn_Ca-bd"/>
</dbReference>
<sequence length="896" mass="93376">SNARVTALDDGGWLVTWQSKGQDGSSNGIYQQRFSKNGDKISDFAPEGANATVSLDEDTSYSFEKADFGFTDADGDKLESITITSLPSSGTLVLDGVAVEKNDVIAASDIRKLVWTPDANANGKGLDSLKFTVTDSYGTTSKSAYTITFDVDAVDDLTVYAETRVNSATAGNQTAAQVTTLSDGSYVVTWQSADQDGDGNGIYQQHYSAKGVKIGGEVQVNSYTVSEQLAPSITALSGGGWVVTWQSAGPDGSSYGIVQQRYDADGNADAAGEILVNTTATSAQRNPVVTALDDGGWVVAWESLHGGDMNIYQQRFTSGGVASDGETLVNGWVSGNQVASTITALKDGGWVVAWEGSGGNGSEYGIYQQRYNSAGTAVGSETLVNSTTAGDQGTPSITGLADGGWVVTWYDPNKDGDAFGIFQQRYNSSGATVGSETQVNTFVTGIQFEPSVTALKSGGWVVTWSSSDHDGGQYGVYQQLYNKNGAAVGDETRINTTTDADQDTPSVSALNDGGWVVTWSSYGQDGDGEGVYMQRFNSAGKTSFSSDPTGKNKTVTAKEDTDFSFAKSLITFSDNDGDTLSSIVITSLPTKGKLTFAGQAVQKNDVIAAADLDELVWTPPANANGKNVASIGFKVEDSSGNMSSSTYKLTMDVTAVNDAPTGADKTLTIKEDSGYKMNKSAFGFADIDGDSLGAVKISTLDGDGTLTFKGKEVALGASIAAKDLGQLVWKPLKDAFGTGVGDIGFKVVDDNGLASSKINHLIFNVTDVVDTITGKKGADTLIGTAGADTISGLAGNDKLDGRAGNDSLAGGTGKDTFIFTGKLNDADKIVDFDVNGGDVIDLSASKIKNFSDLMTTYAHDSGSDVVISFEAGGKVVSSLTIEGVSVAELKVDDFLI</sequence>
<dbReference type="Proteomes" id="UP001174932">
    <property type="component" value="Unassembled WGS sequence"/>
</dbReference>
<name>A0ABT8YGU9_9HYPH</name>
<feature type="non-terminal residue" evidence="2">
    <location>
        <position position="1"/>
    </location>
</feature>
<dbReference type="SUPFAM" id="SSF51120">
    <property type="entry name" value="beta-Roll"/>
    <property type="match status" value="1"/>
</dbReference>
<dbReference type="RefSeq" id="WP_304374770.1">
    <property type="nucleotide sequence ID" value="NZ_JAUOZU010000002.1"/>
</dbReference>
<proteinExistence type="predicted"/>
<feature type="domain" description="RapA2 cadherin-like" evidence="1">
    <location>
        <begin position="649"/>
        <end position="709"/>
    </location>
</feature>
<reference evidence="2" key="2">
    <citation type="submission" date="2023-07" db="EMBL/GenBank/DDBJ databases">
        <authorList>
            <person name="Shen H."/>
        </authorList>
    </citation>
    <scope>NUCLEOTIDE SEQUENCE</scope>
    <source>
        <strain evidence="2">TNR-22</strain>
    </source>
</reference>
<dbReference type="PRINTS" id="PR00313">
    <property type="entry name" value="CABNDNGRPT"/>
</dbReference>
<dbReference type="EMBL" id="JAUOZU010000002">
    <property type="protein sequence ID" value="MDO6962876.1"/>
    <property type="molecule type" value="Genomic_DNA"/>
</dbReference>
<keyword evidence="3" id="KW-1185">Reference proteome</keyword>
<dbReference type="Pfam" id="PF17963">
    <property type="entry name" value="Big_9"/>
    <property type="match status" value="1"/>
</dbReference>
<evidence type="ECO:0000259" key="1">
    <source>
        <dbReference type="Pfam" id="PF17803"/>
    </source>
</evidence>
<accession>A0ABT8YGU9</accession>
<evidence type="ECO:0000313" key="2">
    <source>
        <dbReference type="EMBL" id="MDO6962876.1"/>
    </source>
</evidence>
<dbReference type="Gene3D" id="2.150.10.10">
    <property type="entry name" value="Serralysin-like metalloprotease, C-terminal"/>
    <property type="match status" value="1"/>
</dbReference>
<dbReference type="InterPro" id="IPR040853">
    <property type="entry name" value="RapA2_cadherin-like"/>
</dbReference>
<dbReference type="Pfam" id="PF17803">
    <property type="entry name" value="Cadherin_4"/>
    <property type="match status" value="1"/>
</dbReference>
<comment type="caution">
    <text evidence="2">The sequence shown here is derived from an EMBL/GenBank/DDBJ whole genome shotgun (WGS) entry which is preliminary data.</text>
</comment>
<dbReference type="InterPro" id="IPR011049">
    <property type="entry name" value="Serralysin-like_metalloprot_C"/>
</dbReference>
<dbReference type="Pfam" id="PF00353">
    <property type="entry name" value="HemolysinCabind"/>
    <property type="match status" value="1"/>
</dbReference>